<dbReference type="InterPro" id="IPR007421">
    <property type="entry name" value="Schlafen_AlbA_2_dom"/>
</dbReference>
<dbReference type="InterPro" id="IPR036390">
    <property type="entry name" value="WH_DNA-bd_sf"/>
</dbReference>
<feature type="region of interest" description="Disordered" evidence="1">
    <location>
        <begin position="394"/>
        <end position="456"/>
    </location>
</feature>
<dbReference type="Proteomes" id="UP000215546">
    <property type="component" value="Unassembled WGS sequence"/>
</dbReference>
<dbReference type="GO" id="GO:0003700">
    <property type="term" value="F:DNA-binding transcription factor activity"/>
    <property type="evidence" value="ECO:0007669"/>
    <property type="project" value="InterPro"/>
</dbReference>
<evidence type="ECO:0000313" key="3">
    <source>
        <dbReference type="Proteomes" id="UP000215546"/>
    </source>
</evidence>
<dbReference type="InterPro" id="IPR001034">
    <property type="entry name" value="DeoR_HTH"/>
</dbReference>
<dbReference type="CDD" id="cd00090">
    <property type="entry name" value="HTH_ARSR"/>
    <property type="match status" value="1"/>
</dbReference>
<gene>
    <name evidence="2" type="ORF">B9N55_00690</name>
</gene>
<dbReference type="SUPFAM" id="SSF46785">
    <property type="entry name" value="Winged helix' DNA-binding domain"/>
    <property type="match status" value="1"/>
</dbReference>
<dbReference type="Pfam" id="PF08279">
    <property type="entry name" value="HTH_11"/>
    <property type="match status" value="1"/>
</dbReference>
<dbReference type="Gene3D" id="1.10.10.10">
    <property type="entry name" value="Winged helix-like DNA-binding domain superfamily/Winged helix DNA-binding domain"/>
    <property type="match status" value="1"/>
</dbReference>
<reference evidence="3" key="1">
    <citation type="submission" date="2017-04" db="EMBL/GenBank/DDBJ databases">
        <title>Finegoldia magna isolated from orthopedic joint implant-associated infections.</title>
        <authorList>
            <person name="Bjorklund S."/>
            <person name="Bruggemann H."/>
            <person name="Jensen A."/>
            <person name="Hellmark B."/>
            <person name="Soderquist B."/>
        </authorList>
    </citation>
    <scope>NUCLEOTIDE SEQUENCE [LARGE SCALE GENOMIC DNA]</scope>
    <source>
        <strain evidence="3">12T273</strain>
    </source>
</reference>
<organism evidence="2 3">
    <name type="scientific">Finegoldia magna</name>
    <name type="common">Peptostreptococcus magnus</name>
    <dbReference type="NCBI Taxonomy" id="1260"/>
    <lineage>
        <taxon>Bacteria</taxon>
        <taxon>Bacillati</taxon>
        <taxon>Bacillota</taxon>
        <taxon>Tissierellia</taxon>
        <taxon>Tissierellales</taxon>
        <taxon>Peptoniphilaceae</taxon>
        <taxon>Finegoldia</taxon>
    </lineage>
</organism>
<evidence type="ECO:0000313" key="2">
    <source>
        <dbReference type="EMBL" id="OXZ35158.1"/>
    </source>
</evidence>
<dbReference type="EMBL" id="NDYE01000001">
    <property type="protein sequence ID" value="OXZ35158.1"/>
    <property type="molecule type" value="Genomic_DNA"/>
</dbReference>
<protein>
    <submittedName>
        <fullName evidence="2">AAA family ATPase</fullName>
    </submittedName>
</protein>
<dbReference type="Pfam" id="PF04326">
    <property type="entry name" value="SLFN_AlbA_2"/>
    <property type="match status" value="1"/>
</dbReference>
<dbReference type="PROSITE" id="PS00894">
    <property type="entry name" value="HTH_DEOR_1"/>
    <property type="match status" value="1"/>
</dbReference>
<dbReference type="InterPro" id="IPR018356">
    <property type="entry name" value="Tscrpt_reg_HTH_DeoR_CS"/>
</dbReference>
<comment type="caution">
    <text evidence="2">The sequence shown here is derived from an EMBL/GenBank/DDBJ whole genome shotgun (WGS) entry which is preliminary data.</text>
</comment>
<dbReference type="PROSITE" id="PS51000">
    <property type="entry name" value="HTH_DEOR_2"/>
    <property type="match status" value="1"/>
</dbReference>
<accession>A0A233VB82</accession>
<sequence>MNDKLKLESFLGETNLYDKKEKLEKNKPKSWLKSVSAFANSKGGKLLFGVKEDNTIVGLEEFQKDSEYISETIKTKVDPIPEFDMEFKQINDRIILILDIYQGKNTPYFVIDSGSRTAFKRVGNQSVVATRIDLLNLSLKAEHVSFDSLEFNKTIEDVTFKELEIEYKNRTSKRFETKDLISFGLINENGHLTIAGALFADGYQVYQSRVFCTRWNGLTKANGRIDALDDQEFEGNIIYLLKASLDFVKRNSKKMWEKGPIYRIEYPEYPERAVQEAIVNALIHRDYSVVGSEVHIDIYDDRLEIFSPGGMADLTFIQDLNPLNVSSVRRNPILADLFARMDLMERRGSGLRKIIEAYEAEENFTNKMMPEFVSTETKFIIILKNLNYSVQKDGQVDTNSQGDTQKGKNDTQKGKNDTQNDTQKGKNDTQKGKNDTQKSKNDTQNKSSKLSPRNRRMKILDILENNPKITAQELAEMFLVSKITIRRDMKILVDEGKLEYVGSSRSGFWKIK</sequence>
<dbReference type="InterPro" id="IPR038475">
    <property type="entry name" value="RecG_C_sf"/>
</dbReference>
<dbReference type="Gene3D" id="3.30.950.30">
    <property type="entry name" value="Schlafen, AAA domain"/>
    <property type="match status" value="1"/>
</dbReference>
<dbReference type="Gene3D" id="3.30.565.60">
    <property type="match status" value="1"/>
</dbReference>
<dbReference type="AlphaFoldDB" id="A0A233VB82"/>
<dbReference type="InterPro" id="IPR036388">
    <property type="entry name" value="WH-like_DNA-bd_sf"/>
</dbReference>
<dbReference type="RefSeq" id="WP_094206629.1">
    <property type="nucleotide sequence ID" value="NZ_NDYB01000003.1"/>
</dbReference>
<name>A0A233VB82_FINMA</name>
<dbReference type="Pfam" id="PF13749">
    <property type="entry name" value="HATPase_c_4"/>
    <property type="match status" value="1"/>
</dbReference>
<dbReference type="PANTHER" id="PTHR30595:SF6">
    <property type="entry name" value="SCHLAFEN ALBA-2 DOMAIN-CONTAINING PROTEIN"/>
    <property type="match status" value="1"/>
</dbReference>
<dbReference type="InterPro" id="IPR038461">
    <property type="entry name" value="Schlafen_AlbA_2_dom_sf"/>
</dbReference>
<dbReference type="InterPro" id="IPR013196">
    <property type="entry name" value="HTH_11"/>
</dbReference>
<proteinExistence type="predicted"/>
<feature type="compositionally biased region" description="Basic and acidic residues" evidence="1">
    <location>
        <begin position="405"/>
        <end position="443"/>
    </location>
</feature>
<dbReference type="SMART" id="SM00420">
    <property type="entry name" value="HTH_DEOR"/>
    <property type="match status" value="1"/>
</dbReference>
<feature type="compositionally biased region" description="Polar residues" evidence="1">
    <location>
        <begin position="394"/>
        <end position="404"/>
    </location>
</feature>
<dbReference type="PANTHER" id="PTHR30595">
    <property type="entry name" value="GLPR-RELATED TRANSCRIPTIONAL REPRESSOR"/>
    <property type="match status" value="1"/>
</dbReference>
<dbReference type="InterPro" id="IPR011991">
    <property type="entry name" value="ArsR-like_HTH"/>
</dbReference>
<evidence type="ECO:0000256" key="1">
    <source>
        <dbReference type="SAM" id="MobiDB-lite"/>
    </source>
</evidence>